<proteinExistence type="predicted"/>
<evidence type="ECO:0000256" key="1">
    <source>
        <dbReference type="SAM" id="MobiDB-lite"/>
    </source>
</evidence>
<dbReference type="Proteomes" id="UP001482620">
    <property type="component" value="Unassembled WGS sequence"/>
</dbReference>
<feature type="compositionally biased region" description="Low complexity" evidence="1">
    <location>
        <begin position="98"/>
        <end position="107"/>
    </location>
</feature>
<dbReference type="EMBL" id="JAHRIQ010046745">
    <property type="protein sequence ID" value="MEQ2235858.1"/>
    <property type="molecule type" value="Genomic_DNA"/>
</dbReference>
<evidence type="ECO:0000313" key="3">
    <source>
        <dbReference type="EMBL" id="MEQ2235858.1"/>
    </source>
</evidence>
<sequence length="169" mass="17787">MEKQIFLSLLGSVFLLLGVSPVSEAKLWDLFSFASFPAPPSERGSDSSRSLCGEVAVEEGRRSGFSLQLSPVCLPLLPHRPGDRVAEPRRKTCNPALSSSSSSSSSSSCAAAQQINKGSKWQPSTEEPFFTSSICSSPAGCLENAGAGISTLLLKSRSSLTESVKISTS</sequence>
<feature type="compositionally biased region" description="Basic and acidic residues" evidence="1">
    <location>
        <begin position="80"/>
        <end position="90"/>
    </location>
</feature>
<protein>
    <submittedName>
        <fullName evidence="3">Uncharacterized protein</fullName>
    </submittedName>
</protein>
<comment type="caution">
    <text evidence="3">The sequence shown here is derived from an EMBL/GenBank/DDBJ whole genome shotgun (WGS) entry which is preliminary data.</text>
</comment>
<evidence type="ECO:0000313" key="4">
    <source>
        <dbReference type="Proteomes" id="UP001482620"/>
    </source>
</evidence>
<feature type="region of interest" description="Disordered" evidence="1">
    <location>
        <begin position="80"/>
        <end position="107"/>
    </location>
</feature>
<reference evidence="3 4" key="1">
    <citation type="submission" date="2021-06" db="EMBL/GenBank/DDBJ databases">
        <authorList>
            <person name="Palmer J.M."/>
        </authorList>
    </citation>
    <scope>NUCLEOTIDE SEQUENCE [LARGE SCALE GENOMIC DNA]</scope>
    <source>
        <strain evidence="4">if_2019</strain>
        <tissue evidence="3">Muscle</tissue>
    </source>
</reference>
<gene>
    <name evidence="3" type="ORF">ILYODFUR_006550</name>
</gene>
<feature type="chain" id="PRO_5047025404" evidence="2">
    <location>
        <begin position="26"/>
        <end position="169"/>
    </location>
</feature>
<evidence type="ECO:0000256" key="2">
    <source>
        <dbReference type="SAM" id="SignalP"/>
    </source>
</evidence>
<feature type="signal peptide" evidence="2">
    <location>
        <begin position="1"/>
        <end position="25"/>
    </location>
</feature>
<organism evidence="3 4">
    <name type="scientific">Ilyodon furcidens</name>
    <name type="common">goldbreast splitfin</name>
    <dbReference type="NCBI Taxonomy" id="33524"/>
    <lineage>
        <taxon>Eukaryota</taxon>
        <taxon>Metazoa</taxon>
        <taxon>Chordata</taxon>
        <taxon>Craniata</taxon>
        <taxon>Vertebrata</taxon>
        <taxon>Euteleostomi</taxon>
        <taxon>Actinopterygii</taxon>
        <taxon>Neopterygii</taxon>
        <taxon>Teleostei</taxon>
        <taxon>Neoteleostei</taxon>
        <taxon>Acanthomorphata</taxon>
        <taxon>Ovalentaria</taxon>
        <taxon>Atherinomorphae</taxon>
        <taxon>Cyprinodontiformes</taxon>
        <taxon>Goodeidae</taxon>
        <taxon>Ilyodon</taxon>
    </lineage>
</organism>
<accession>A0ABV0TVE7</accession>
<keyword evidence="2" id="KW-0732">Signal</keyword>
<keyword evidence="4" id="KW-1185">Reference proteome</keyword>
<name>A0ABV0TVE7_9TELE</name>